<accession>A0A9P1JXU2</accession>
<dbReference type="KEGG" id="abs:AZOBR_p260017"/>
<gene>
    <name evidence="2" type="ORF">AZOBR_p260017</name>
</gene>
<evidence type="ECO:0000313" key="2">
    <source>
        <dbReference type="EMBL" id="CCD01790.1"/>
    </source>
</evidence>
<protein>
    <recommendedName>
        <fullName evidence="4">Secreted protein</fullName>
    </recommendedName>
</protein>
<feature type="chain" id="PRO_5040165184" description="Secreted protein" evidence="1">
    <location>
        <begin position="20"/>
        <end position="72"/>
    </location>
</feature>
<geneLocation type="plasmid" evidence="2 3">
    <name>AZOBR_p2</name>
</geneLocation>
<dbReference type="AlphaFoldDB" id="A0A9P1JXU2"/>
<evidence type="ECO:0000313" key="3">
    <source>
        <dbReference type="Proteomes" id="UP000007319"/>
    </source>
</evidence>
<dbReference type="EMBL" id="HE577329">
    <property type="protein sequence ID" value="CCD01790.1"/>
    <property type="molecule type" value="Genomic_DNA"/>
</dbReference>
<keyword evidence="1" id="KW-0732">Signal</keyword>
<organism evidence="2 3">
    <name type="scientific">Azospirillum baldaniorum</name>
    <dbReference type="NCBI Taxonomy" id="1064539"/>
    <lineage>
        <taxon>Bacteria</taxon>
        <taxon>Pseudomonadati</taxon>
        <taxon>Pseudomonadota</taxon>
        <taxon>Alphaproteobacteria</taxon>
        <taxon>Rhodospirillales</taxon>
        <taxon>Azospirillaceae</taxon>
        <taxon>Azospirillum</taxon>
    </lineage>
</organism>
<evidence type="ECO:0008006" key="4">
    <source>
        <dbReference type="Google" id="ProtNLM"/>
    </source>
</evidence>
<reference evidence="2 3" key="1">
    <citation type="journal article" date="2011" name="PLoS Genet.">
        <title>Azospirillum genomes reveal transition of bacteria from aquatic to terrestrial environments.</title>
        <authorList>
            <person name="Wisniewski-Dye F."/>
            <person name="Borziak K."/>
            <person name="Khalsa-Moyers G."/>
            <person name="Alexandre G."/>
            <person name="Sukharnikov L.O."/>
            <person name="Wuichet K."/>
            <person name="Hurst G.B."/>
            <person name="McDonald W.H."/>
            <person name="Robertson J.S."/>
            <person name="Barbe V."/>
            <person name="Calteau A."/>
            <person name="Rouy Z."/>
            <person name="Mangenot S."/>
            <person name="Prigent-Combaret C."/>
            <person name="Normand P."/>
            <person name="Boyer M."/>
            <person name="Siguier P."/>
            <person name="Dessaux Y."/>
            <person name="Elmerich C."/>
            <person name="Condemine G."/>
            <person name="Krishnen G."/>
            <person name="Kennedy I."/>
            <person name="Paterson A.H."/>
            <person name="Gonzalez V."/>
            <person name="Mavingui P."/>
            <person name="Zhulin I.B."/>
        </authorList>
    </citation>
    <scope>NUCLEOTIDE SEQUENCE [LARGE SCALE GENOMIC DNA]</scope>
    <source>
        <strain evidence="2 3">Sp245</strain>
    </source>
</reference>
<evidence type="ECO:0000256" key="1">
    <source>
        <dbReference type="SAM" id="SignalP"/>
    </source>
</evidence>
<proteinExistence type="predicted"/>
<name>A0A9P1JXU2_9PROT</name>
<keyword evidence="2" id="KW-0614">Plasmid</keyword>
<feature type="signal peptide" evidence="1">
    <location>
        <begin position="1"/>
        <end position="19"/>
    </location>
</feature>
<dbReference type="Proteomes" id="UP000007319">
    <property type="component" value="Plasmid AZOBR_p2"/>
</dbReference>
<keyword evidence="3" id="KW-1185">Reference proteome</keyword>
<sequence length="72" mass="8181">MPAVSACAAATIAALVFFASNHPISLSMVIAFPYEPPTKLTREKHSRYYNEIIIEIWTQERDFNLRCMYALG</sequence>